<evidence type="ECO:0000313" key="2">
    <source>
        <dbReference type="EMBL" id="GMH21306.1"/>
    </source>
</evidence>
<proteinExistence type="predicted"/>
<sequence>MVGGSPSEQVSLSTHSRNPTSVVSELGPLGPVPTVALSLPGVPGSPGFCDGEVGASPRPKPHFPCQASSLGDLGLYSDLAPLSTELVVTRLYLPAGEADLVQGLDFSPGLCCNTFKA</sequence>
<feature type="compositionally biased region" description="Polar residues" evidence="1">
    <location>
        <begin position="1"/>
        <end position="23"/>
    </location>
</feature>
<dbReference type="EMBL" id="BSYO01000023">
    <property type="protein sequence ID" value="GMH21306.1"/>
    <property type="molecule type" value="Genomic_DNA"/>
</dbReference>
<feature type="region of interest" description="Disordered" evidence="1">
    <location>
        <begin position="1"/>
        <end position="27"/>
    </location>
</feature>
<keyword evidence="3" id="KW-1185">Reference proteome</keyword>
<name>A0AAD3T3T2_NEPGR</name>
<evidence type="ECO:0000256" key="1">
    <source>
        <dbReference type="SAM" id="MobiDB-lite"/>
    </source>
</evidence>
<evidence type="ECO:0000313" key="3">
    <source>
        <dbReference type="Proteomes" id="UP001279734"/>
    </source>
</evidence>
<gene>
    <name evidence="2" type="ORF">Nepgr_023148</name>
</gene>
<organism evidence="2 3">
    <name type="scientific">Nepenthes gracilis</name>
    <name type="common">Slender pitcher plant</name>
    <dbReference type="NCBI Taxonomy" id="150966"/>
    <lineage>
        <taxon>Eukaryota</taxon>
        <taxon>Viridiplantae</taxon>
        <taxon>Streptophyta</taxon>
        <taxon>Embryophyta</taxon>
        <taxon>Tracheophyta</taxon>
        <taxon>Spermatophyta</taxon>
        <taxon>Magnoliopsida</taxon>
        <taxon>eudicotyledons</taxon>
        <taxon>Gunneridae</taxon>
        <taxon>Pentapetalae</taxon>
        <taxon>Caryophyllales</taxon>
        <taxon>Nepenthaceae</taxon>
        <taxon>Nepenthes</taxon>
    </lineage>
</organism>
<dbReference type="Proteomes" id="UP001279734">
    <property type="component" value="Unassembled WGS sequence"/>
</dbReference>
<accession>A0AAD3T3T2</accession>
<protein>
    <submittedName>
        <fullName evidence="2">Uncharacterized protein</fullName>
    </submittedName>
</protein>
<dbReference type="AlphaFoldDB" id="A0AAD3T3T2"/>
<comment type="caution">
    <text evidence="2">The sequence shown here is derived from an EMBL/GenBank/DDBJ whole genome shotgun (WGS) entry which is preliminary data.</text>
</comment>
<reference evidence="2" key="1">
    <citation type="submission" date="2023-05" db="EMBL/GenBank/DDBJ databases">
        <title>Nepenthes gracilis genome sequencing.</title>
        <authorList>
            <person name="Fukushima K."/>
        </authorList>
    </citation>
    <scope>NUCLEOTIDE SEQUENCE</scope>
    <source>
        <strain evidence="2">SING2019-196</strain>
    </source>
</reference>